<dbReference type="GeneID" id="106541088"/>
<accession>A0A6I9XM35</accession>
<proteinExistence type="predicted"/>
<feature type="region of interest" description="Disordered" evidence="1">
    <location>
        <begin position="153"/>
        <end position="208"/>
    </location>
</feature>
<dbReference type="KEGG" id="tsr:106541088"/>
<feature type="compositionally biased region" description="Basic residues" evidence="1">
    <location>
        <begin position="262"/>
        <end position="271"/>
    </location>
</feature>
<feature type="compositionally biased region" description="Polar residues" evidence="1">
    <location>
        <begin position="347"/>
        <end position="356"/>
    </location>
</feature>
<name>A0A6I9XM35_9SAUR</name>
<protein>
    <submittedName>
        <fullName evidence="3">Uncharacterized protein LOC106541088</fullName>
    </submittedName>
</protein>
<dbReference type="AlphaFoldDB" id="A0A6I9XM35"/>
<sequence length="379" mass="40562">ALPSAAAACSQPPPALPAEQEEAAGEAAILPALGGRLLWQDARPSGPLEAASEVEELDRRRAGKREKQETRLETEELPDPTFRYWQPEQGPWLQGGGELEGGGGDCAGEPAKRRRRKKKERSRERLAEGAPAAIKEEPLDVPCLGGLPEENLRAIGEDPVGEAPSCKKRKKRSRERLPEGGAAAIKEEPLDVPCLGSLPEEGLGSPREETGREFAGYIKQSPGKEAGGLWGVAALKEELGDVPSLGSLGVTPEDPTEEPPSYKKKKKKKSRERGAEGLCSITTVKEEPGDTSCLESLLGLGSARGGPAGDLLACKKKKKKGGKLDKEPLQEQEAAPLWQEPGLEEPLQTNWASPSPQKKRREGRRREGEDQAGLSAAGT</sequence>
<dbReference type="Proteomes" id="UP000504617">
    <property type="component" value="Unplaced"/>
</dbReference>
<organism evidence="2 3">
    <name type="scientific">Thamnophis sirtalis</name>
    <dbReference type="NCBI Taxonomy" id="35019"/>
    <lineage>
        <taxon>Eukaryota</taxon>
        <taxon>Metazoa</taxon>
        <taxon>Chordata</taxon>
        <taxon>Craniata</taxon>
        <taxon>Vertebrata</taxon>
        <taxon>Euteleostomi</taxon>
        <taxon>Lepidosauria</taxon>
        <taxon>Squamata</taxon>
        <taxon>Bifurcata</taxon>
        <taxon>Unidentata</taxon>
        <taxon>Episquamata</taxon>
        <taxon>Toxicofera</taxon>
        <taxon>Serpentes</taxon>
        <taxon>Colubroidea</taxon>
        <taxon>Colubridae</taxon>
        <taxon>Natricinae</taxon>
        <taxon>Thamnophis</taxon>
    </lineage>
</organism>
<evidence type="ECO:0000256" key="1">
    <source>
        <dbReference type="SAM" id="MobiDB-lite"/>
    </source>
</evidence>
<evidence type="ECO:0000313" key="2">
    <source>
        <dbReference type="Proteomes" id="UP000504617"/>
    </source>
</evidence>
<evidence type="ECO:0000313" key="3">
    <source>
        <dbReference type="RefSeq" id="XP_013911893.1"/>
    </source>
</evidence>
<dbReference type="OrthoDB" id="10071093at2759"/>
<gene>
    <name evidence="3" type="primary">LOC106541088</name>
</gene>
<reference evidence="3" key="1">
    <citation type="submission" date="2025-08" db="UniProtKB">
        <authorList>
            <consortium name="RefSeq"/>
        </authorList>
    </citation>
    <scope>IDENTIFICATION</scope>
</reference>
<keyword evidence="2" id="KW-1185">Reference proteome</keyword>
<feature type="compositionally biased region" description="Basic and acidic residues" evidence="1">
    <location>
        <begin position="57"/>
        <end position="74"/>
    </location>
</feature>
<dbReference type="RefSeq" id="XP_013911893.1">
    <property type="nucleotide sequence ID" value="XM_014056418.1"/>
</dbReference>
<feature type="non-terminal residue" evidence="3">
    <location>
        <position position="1"/>
    </location>
</feature>
<feature type="region of interest" description="Disordered" evidence="1">
    <location>
        <begin position="1"/>
        <end position="23"/>
    </location>
</feature>
<feature type="region of interest" description="Disordered" evidence="1">
    <location>
        <begin position="318"/>
        <end position="379"/>
    </location>
</feature>
<feature type="compositionally biased region" description="Gly residues" evidence="1">
    <location>
        <begin position="93"/>
        <end position="106"/>
    </location>
</feature>
<feature type="compositionally biased region" description="Low complexity" evidence="1">
    <location>
        <begin position="1"/>
        <end position="10"/>
    </location>
</feature>
<feature type="region of interest" description="Disordered" evidence="1">
    <location>
        <begin position="242"/>
        <end position="283"/>
    </location>
</feature>
<feature type="region of interest" description="Disordered" evidence="1">
    <location>
        <begin position="44"/>
        <end position="133"/>
    </location>
</feature>